<gene>
    <name evidence="1" type="ORF">HYG87_10520</name>
</gene>
<evidence type="ECO:0000313" key="2">
    <source>
        <dbReference type="Proteomes" id="UP000681041"/>
    </source>
</evidence>
<dbReference type="Proteomes" id="UP000681041">
    <property type="component" value="Chromosome"/>
</dbReference>
<dbReference type="EMBL" id="CP058560">
    <property type="protein sequence ID" value="QUH24159.1"/>
    <property type="molecule type" value="Genomic_DNA"/>
</dbReference>
<dbReference type="GeneID" id="64821203"/>
<sequence>MDEKDIQDFVDNFKGMTWDDLEDVLAVMTREDMVLAIHKLKKRFG</sequence>
<evidence type="ECO:0000313" key="1">
    <source>
        <dbReference type="EMBL" id="QUH24159.1"/>
    </source>
</evidence>
<accession>A0A8T8K8C4</accession>
<dbReference type="RefSeq" id="WP_211533116.1">
    <property type="nucleotide sequence ID" value="NZ_CP058560.1"/>
</dbReference>
<protein>
    <submittedName>
        <fullName evidence="1">Uncharacterized protein</fullName>
    </submittedName>
</protein>
<dbReference type="KEGG" id="meme:HYG87_10520"/>
<organism evidence="1 2">
    <name type="scientific">Methanobacterium alkalithermotolerans</name>
    <dbReference type="NCBI Taxonomy" id="2731220"/>
    <lineage>
        <taxon>Archaea</taxon>
        <taxon>Methanobacteriati</taxon>
        <taxon>Methanobacteriota</taxon>
        <taxon>Methanomada group</taxon>
        <taxon>Methanobacteria</taxon>
        <taxon>Methanobacteriales</taxon>
        <taxon>Methanobacteriaceae</taxon>
        <taxon>Methanobacterium</taxon>
    </lineage>
</organism>
<keyword evidence="2" id="KW-1185">Reference proteome</keyword>
<dbReference type="AlphaFoldDB" id="A0A8T8K8C4"/>
<proteinExistence type="predicted"/>
<dbReference type="OrthoDB" id="69700at2157"/>
<reference evidence="1" key="1">
    <citation type="submission" date="2020-07" db="EMBL/GenBank/DDBJ databases">
        <title>Methanobacterium. sp. MethCan genome.</title>
        <authorList>
            <person name="Postec A."/>
            <person name="Quemeneur M."/>
        </authorList>
    </citation>
    <scope>NUCLEOTIDE SEQUENCE</scope>
    <source>
        <strain evidence="1">MethCAN</strain>
    </source>
</reference>
<name>A0A8T8K8C4_9EURY</name>